<dbReference type="InterPro" id="IPR033113">
    <property type="entry name" value="PLA2_histidine"/>
</dbReference>
<comment type="subcellular location">
    <subcellularLocation>
        <location evidence="1">Secreted</location>
    </subcellularLocation>
</comment>
<dbReference type="PROSITE" id="PS00118">
    <property type="entry name" value="PA2_HIS"/>
    <property type="match status" value="1"/>
</dbReference>
<dbReference type="GO" id="GO:0005576">
    <property type="term" value="C:extracellular region"/>
    <property type="evidence" value="ECO:0007669"/>
    <property type="project" value="UniProtKB-SubCell"/>
</dbReference>
<dbReference type="GO" id="GO:0016042">
    <property type="term" value="P:lipid catabolic process"/>
    <property type="evidence" value="ECO:0007669"/>
    <property type="project" value="InterPro"/>
</dbReference>
<evidence type="ECO:0000313" key="5">
    <source>
        <dbReference type="Proteomes" id="UP001209878"/>
    </source>
</evidence>
<reference evidence="4" key="1">
    <citation type="journal article" date="2023" name="Mol. Biol. Evol.">
        <title>Third-Generation Sequencing Reveals the Adaptive Role of the Epigenome in Three Deep-Sea Polychaetes.</title>
        <authorList>
            <person name="Perez M."/>
            <person name="Aroh O."/>
            <person name="Sun Y."/>
            <person name="Lan Y."/>
            <person name="Juniper S.K."/>
            <person name="Young C.R."/>
            <person name="Angers B."/>
            <person name="Qian P.Y."/>
        </authorList>
    </citation>
    <scope>NUCLEOTIDE SEQUENCE</scope>
    <source>
        <strain evidence="4">R07B-5</strain>
    </source>
</reference>
<organism evidence="4 5">
    <name type="scientific">Ridgeia piscesae</name>
    <name type="common">Tubeworm</name>
    <dbReference type="NCBI Taxonomy" id="27915"/>
    <lineage>
        <taxon>Eukaryota</taxon>
        <taxon>Metazoa</taxon>
        <taxon>Spiralia</taxon>
        <taxon>Lophotrochozoa</taxon>
        <taxon>Annelida</taxon>
        <taxon>Polychaeta</taxon>
        <taxon>Sedentaria</taxon>
        <taxon>Canalipalpata</taxon>
        <taxon>Sabellida</taxon>
        <taxon>Siboglinidae</taxon>
        <taxon>Ridgeia</taxon>
    </lineage>
</organism>
<evidence type="ECO:0000313" key="4">
    <source>
        <dbReference type="EMBL" id="KAK2174661.1"/>
    </source>
</evidence>
<gene>
    <name evidence="4" type="ORF">NP493_786g01014</name>
</gene>
<dbReference type="InterPro" id="IPR036444">
    <property type="entry name" value="PLipase_A2_dom_sf"/>
</dbReference>
<evidence type="ECO:0000256" key="2">
    <source>
        <dbReference type="ARBA" id="ARBA00022525"/>
    </source>
</evidence>
<dbReference type="Pfam" id="PF06951">
    <property type="entry name" value="PLA2G12"/>
    <property type="match status" value="1"/>
</dbReference>
<name>A0AAD9KNL2_RIDPI</name>
<comment type="caution">
    <text evidence="4">The sequence shown here is derived from an EMBL/GenBank/DDBJ whole genome shotgun (WGS) entry which is preliminary data.</text>
</comment>
<dbReference type="GO" id="GO:0005509">
    <property type="term" value="F:calcium ion binding"/>
    <property type="evidence" value="ECO:0007669"/>
    <property type="project" value="InterPro"/>
</dbReference>
<evidence type="ECO:0008006" key="6">
    <source>
        <dbReference type="Google" id="ProtNLM"/>
    </source>
</evidence>
<dbReference type="GO" id="GO:0006644">
    <property type="term" value="P:phospholipid metabolic process"/>
    <property type="evidence" value="ECO:0007669"/>
    <property type="project" value="InterPro"/>
</dbReference>
<dbReference type="GO" id="GO:0004623">
    <property type="term" value="F:phospholipase A2 activity"/>
    <property type="evidence" value="ECO:0007669"/>
    <property type="project" value="InterPro"/>
</dbReference>
<dbReference type="GO" id="GO:0050482">
    <property type="term" value="P:arachidonate secretion"/>
    <property type="evidence" value="ECO:0007669"/>
    <property type="project" value="InterPro"/>
</dbReference>
<sequence length="188" mass="20689">MLFIQTCIGKGQENDIAGFANSLGSMFSGLTGVGSDCSHTCPKGQTLQPKKNHKPTFNGCGSYGIKVTVENMPDGMTYCCNTHDMCYDTCNKKKDDCDREFSICLGDMCRRLKTKKSTKACQDVTQIMEAGASMLGCSTYLESQKKACRCVKNEKKTNAHAKDDKKDTKSKINPSITMPDLSKIFDEL</sequence>
<evidence type="ECO:0000256" key="1">
    <source>
        <dbReference type="ARBA" id="ARBA00004613"/>
    </source>
</evidence>
<dbReference type="PANTHER" id="PTHR12824:SF8">
    <property type="entry name" value="GXIVSPLA2, ISOFORM A"/>
    <property type="match status" value="1"/>
</dbReference>
<accession>A0AAD9KNL2</accession>
<dbReference type="Proteomes" id="UP001209878">
    <property type="component" value="Unassembled WGS sequence"/>
</dbReference>
<keyword evidence="2" id="KW-0964">Secreted</keyword>
<proteinExistence type="predicted"/>
<feature type="region of interest" description="Disordered" evidence="3">
    <location>
        <begin position="156"/>
        <end position="175"/>
    </location>
</feature>
<dbReference type="SUPFAM" id="SSF48619">
    <property type="entry name" value="Phospholipase A2, PLA2"/>
    <property type="match status" value="1"/>
</dbReference>
<feature type="compositionally biased region" description="Basic and acidic residues" evidence="3">
    <location>
        <begin position="156"/>
        <end position="170"/>
    </location>
</feature>
<protein>
    <recommendedName>
        <fullName evidence="6">Phospholipase A2</fullName>
    </recommendedName>
</protein>
<dbReference type="EMBL" id="JAODUO010000785">
    <property type="protein sequence ID" value="KAK2174661.1"/>
    <property type="molecule type" value="Genomic_DNA"/>
</dbReference>
<dbReference type="AlphaFoldDB" id="A0AAD9KNL2"/>
<dbReference type="Gene3D" id="1.20.90.10">
    <property type="entry name" value="Phospholipase A2 domain"/>
    <property type="match status" value="1"/>
</dbReference>
<evidence type="ECO:0000256" key="3">
    <source>
        <dbReference type="SAM" id="MobiDB-lite"/>
    </source>
</evidence>
<dbReference type="PANTHER" id="PTHR12824">
    <property type="entry name" value="GROUP XII SECRETORY PHOSPHOLIPASE A2 FAMILY MEMBER"/>
    <property type="match status" value="1"/>
</dbReference>
<dbReference type="InterPro" id="IPR010711">
    <property type="entry name" value="PLA2G12"/>
</dbReference>
<keyword evidence="5" id="KW-1185">Reference proteome</keyword>